<dbReference type="InterPro" id="IPR034085">
    <property type="entry name" value="TOG"/>
</dbReference>
<feature type="compositionally biased region" description="Basic and acidic residues" evidence="1">
    <location>
        <begin position="299"/>
        <end position="310"/>
    </location>
</feature>
<name>A0A8I6TIP7_CIMLE</name>
<feature type="region of interest" description="Disordered" evidence="1">
    <location>
        <begin position="262"/>
        <end position="344"/>
    </location>
</feature>
<dbReference type="SMART" id="SM01349">
    <property type="entry name" value="TOG"/>
    <property type="match status" value="2"/>
</dbReference>
<dbReference type="InterPro" id="IPR011989">
    <property type="entry name" value="ARM-like"/>
</dbReference>
<feature type="domain" description="TOG" evidence="2">
    <location>
        <begin position="452"/>
        <end position="691"/>
    </location>
</feature>
<feature type="region of interest" description="Disordered" evidence="1">
    <location>
        <begin position="1"/>
        <end position="26"/>
    </location>
</feature>
<dbReference type="OrthoDB" id="63891at2759"/>
<dbReference type="GO" id="GO:0008017">
    <property type="term" value="F:microtubule binding"/>
    <property type="evidence" value="ECO:0007669"/>
    <property type="project" value="TreeGrafter"/>
</dbReference>
<dbReference type="Proteomes" id="UP000494040">
    <property type="component" value="Unassembled WGS sequence"/>
</dbReference>
<dbReference type="PANTHER" id="PTHR21567:SF87">
    <property type="entry name" value="CRESCERIN-LIKE PROTEIN CHE-12"/>
    <property type="match status" value="1"/>
</dbReference>
<dbReference type="Gene3D" id="1.25.10.10">
    <property type="entry name" value="Leucine-rich Repeat Variant"/>
    <property type="match status" value="3"/>
</dbReference>
<evidence type="ECO:0000313" key="4">
    <source>
        <dbReference type="Proteomes" id="UP000494040"/>
    </source>
</evidence>
<feature type="compositionally biased region" description="Polar residues" evidence="1">
    <location>
        <begin position="1020"/>
        <end position="1044"/>
    </location>
</feature>
<dbReference type="RefSeq" id="XP_024081375.1">
    <property type="nucleotide sequence ID" value="XM_024225607.1"/>
</dbReference>
<dbReference type="PANTHER" id="PTHR21567">
    <property type="entry name" value="CLASP"/>
    <property type="match status" value="1"/>
</dbReference>
<dbReference type="GO" id="GO:0000226">
    <property type="term" value="P:microtubule cytoskeleton organization"/>
    <property type="evidence" value="ECO:0007669"/>
    <property type="project" value="UniProtKB-ARBA"/>
</dbReference>
<dbReference type="EnsemblMetazoa" id="XM_024225607.1">
    <property type="protein sequence ID" value="XP_024081375.1"/>
    <property type="gene ID" value="LOC106668036"/>
</dbReference>
<dbReference type="InterPro" id="IPR024395">
    <property type="entry name" value="CLASP_N_dom"/>
</dbReference>
<feature type="compositionally biased region" description="Basic and acidic residues" evidence="1">
    <location>
        <begin position="1"/>
        <end position="18"/>
    </location>
</feature>
<protein>
    <recommendedName>
        <fullName evidence="2">TOG domain-containing protein</fullName>
    </recommendedName>
</protein>
<feature type="region of interest" description="Disordered" evidence="1">
    <location>
        <begin position="406"/>
        <end position="448"/>
    </location>
</feature>
<feature type="compositionally biased region" description="Acidic residues" evidence="1">
    <location>
        <begin position="1046"/>
        <end position="1057"/>
    </location>
</feature>
<dbReference type="GO" id="GO:0005929">
    <property type="term" value="C:cilium"/>
    <property type="evidence" value="ECO:0007669"/>
    <property type="project" value="TreeGrafter"/>
</dbReference>
<keyword evidence="4" id="KW-1185">Reference proteome</keyword>
<proteinExistence type="predicted"/>
<evidence type="ECO:0000259" key="2">
    <source>
        <dbReference type="SMART" id="SM01349"/>
    </source>
</evidence>
<feature type="compositionally biased region" description="Basic and acidic residues" evidence="1">
    <location>
        <begin position="1112"/>
        <end position="1121"/>
    </location>
</feature>
<feature type="compositionally biased region" description="Basic and acidic residues" evidence="1">
    <location>
        <begin position="931"/>
        <end position="948"/>
    </location>
</feature>
<dbReference type="GeneID" id="106668036"/>
<evidence type="ECO:0000313" key="3">
    <source>
        <dbReference type="EnsemblMetazoa" id="XP_024081375.1"/>
    </source>
</evidence>
<feature type="region of interest" description="Disordered" evidence="1">
    <location>
        <begin position="1020"/>
        <end position="1124"/>
    </location>
</feature>
<accession>A0A8I6TIP7</accession>
<dbReference type="SUPFAM" id="SSF48371">
    <property type="entry name" value="ARM repeat"/>
    <property type="match status" value="2"/>
</dbReference>
<sequence length="1388" mass="154715">MDVKAHHLTESAKAERRTTVSTPLRQRPSTGKLLELTPLWEAVLRYNRFPQNVDKTHVFTELAVRLNDPEWEVRQHALRVLADIVPVIGKGTSAEDLDALMVPVVLSDVTHNLGHPAPAVRTSAQYVLLAYLKSTSDPEFVLRSVVSAGLESPAASGGLSTTVIHVLPNLLDQTVSLSHQSLVHLVTAVSKKLTQMNYQRQAVETLNKIRSHVGETRFDHFLESYYPQVKRDLDVLCQVYQVEPSIRDSGIDLQSPTTAIQEEYWSESSISPTQKIEDVKPEGYDGAESDQDSEEEKMQEEKENNNKNEIKPVSNSVPIPILENDGSSPKIQTPKAEDEEKKTPRRVRFGGEVVKLRTPDSDITVEVAEGSIASPTNEAQNDLEPSFEIIQQNNEKRIRSSHIPIPIAPVAGRPRPRYYEQPKPPPPSTIPNYDGGDSLTSSSEGEQYKTRDFFQLQQDEEMMNLSFLPPDLLQLLIKKDDWRTRVRGLDRLASWAPGRLNSEEGRHLLLYLVGCLSEDPRPPRLVASLLRATRASLSISPPCLGSLLPWLVPALCRHLAGGAPLPARLEAVEAIKTLMRIATPGPIVAILFSDRCLYSRSSKLRENSLLCLLYALMTFPSNEFDCPILAEKIIAMAITEPKRRVRQAILESLAVLAQFVPRNTLILHAEDYDNPDDAMFFYEGLQARLARRQLPAVSHEGLVLYSLQIPPTTGVLEFYRLRKNSPFRESSCKWTHNLGTDVEWILSGSGSLSSGSARSRSQLDNSQRIVSQSSESMFNSWNREPTNTNLMAVGTAIPQRNSYEFLYNNNFDDRASYDQIWSNDPRHNHPSLTQGTRPIYVNYQNGPDLQRGSVPEKGFPQLNVSYAGGYPRRMGRTELSQSWSGTRWAPQHDPPPHVSMKQSLPPIGPQTIDWRIRKDNNQQDSGFRIMQQEELKKGRWSRRQDSSVHKSRLINGSVIKENGFSKSLRNSEASRSDTSLARSDISLTRTDLSSTKSIENGLASSTPSLRQIDSNASEINLETNNTPGTSVTSSLASVNSQLQLEESVDPVEDEVNENTEPGDPLKSPSLSQKEFDETPINPETKSTGTPNSEFGSESSRITEESVNTIDSTRSDRSGEVKPKRRIPRAIDYKIRTKISGSPVTKENSKTSLYPPSLPPFENPKDALNKAFLQIENPEWEVVMQGLQAIVRLARHHGKVLQNSTHAIVAPLTKQIKNLRSQVSRGACQCAGELFTTLGRNLDPDAEDITGALLSRMADTNKFLRADSSTALDAMVDNITPYKSVSALVSKGAKHQNAIIRGATCRLLLRLCTRLGPERTMNLQKETRDAILSTGAKFLTEGSLETRKYAKEMFTMLSSDPKLLTILTDIVPSNVMRSIQKVLTIITSK</sequence>
<feature type="region of interest" description="Disordered" evidence="1">
    <location>
        <begin position="885"/>
        <end position="954"/>
    </location>
</feature>
<dbReference type="Pfam" id="PF12348">
    <property type="entry name" value="CLASP_N"/>
    <property type="match status" value="1"/>
</dbReference>
<feature type="compositionally biased region" description="Acidic residues" evidence="1">
    <location>
        <begin position="285"/>
        <end position="298"/>
    </location>
</feature>
<dbReference type="GO" id="GO:0005881">
    <property type="term" value="C:cytoplasmic microtubule"/>
    <property type="evidence" value="ECO:0007669"/>
    <property type="project" value="TreeGrafter"/>
</dbReference>
<feature type="compositionally biased region" description="Polar residues" evidence="1">
    <location>
        <begin position="262"/>
        <end position="274"/>
    </location>
</feature>
<feature type="domain" description="TOG" evidence="2">
    <location>
        <begin position="1156"/>
        <end position="1387"/>
    </location>
</feature>
<reference evidence="3" key="1">
    <citation type="submission" date="2022-01" db="UniProtKB">
        <authorList>
            <consortium name="EnsemblMetazoa"/>
        </authorList>
    </citation>
    <scope>IDENTIFICATION</scope>
</reference>
<dbReference type="InterPro" id="IPR016024">
    <property type="entry name" value="ARM-type_fold"/>
</dbReference>
<dbReference type="KEGG" id="clec:106668036"/>
<organism evidence="3 4">
    <name type="scientific">Cimex lectularius</name>
    <name type="common">Bed bug</name>
    <name type="synonym">Acanthia lectularia</name>
    <dbReference type="NCBI Taxonomy" id="79782"/>
    <lineage>
        <taxon>Eukaryota</taxon>
        <taxon>Metazoa</taxon>
        <taxon>Ecdysozoa</taxon>
        <taxon>Arthropoda</taxon>
        <taxon>Hexapoda</taxon>
        <taxon>Insecta</taxon>
        <taxon>Pterygota</taxon>
        <taxon>Neoptera</taxon>
        <taxon>Paraneoptera</taxon>
        <taxon>Hemiptera</taxon>
        <taxon>Heteroptera</taxon>
        <taxon>Panheteroptera</taxon>
        <taxon>Cimicomorpha</taxon>
        <taxon>Cimicidae</taxon>
        <taxon>Cimex</taxon>
    </lineage>
</organism>
<evidence type="ECO:0000256" key="1">
    <source>
        <dbReference type="SAM" id="MobiDB-lite"/>
    </source>
</evidence>
<feature type="compositionally biased region" description="Polar residues" evidence="1">
    <location>
        <begin position="1081"/>
        <end position="1111"/>
    </location>
</feature>